<dbReference type="GO" id="GO:0005576">
    <property type="term" value="C:extracellular region"/>
    <property type="evidence" value="ECO:0007669"/>
    <property type="project" value="UniProtKB-SubCell"/>
</dbReference>
<keyword evidence="10 16" id="KW-0376">Hydrogen peroxide</keyword>
<feature type="binding site" evidence="13">
    <location>
        <position position="206"/>
    </location>
    <ligand>
        <name>Ca(2+)</name>
        <dbReference type="ChEBI" id="CHEBI:29108"/>
        <label>2</label>
    </ligand>
</feature>
<feature type="disulfide bond" evidence="15">
    <location>
        <begin position="45"/>
        <end position="127"/>
    </location>
</feature>
<keyword evidence="7 16" id="KW-0408">Iron</keyword>
<dbReference type="PANTHER" id="PTHR31517">
    <property type="match status" value="1"/>
</dbReference>
<comment type="cofactor">
    <cofactor evidence="16">
        <name>heme b</name>
        <dbReference type="ChEBI" id="CHEBI:60344"/>
    </cofactor>
    <text evidence="16">Binds 1 heme b (iron(II)-protoporphyrin IX) group per subunit.</text>
</comment>
<comment type="catalytic activity">
    <reaction evidence="1 16">
        <text>2 a phenolic donor + H2O2 = 2 a phenolic radical donor + 2 H2O</text>
        <dbReference type="Rhea" id="RHEA:56136"/>
        <dbReference type="ChEBI" id="CHEBI:15377"/>
        <dbReference type="ChEBI" id="CHEBI:16240"/>
        <dbReference type="ChEBI" id="CHEBI:139520"/>
        <dbReference type="ChEBI" id="CHEBI:139521"/>
        <dbReference type="EC" id="1.11.1.7"/>
    </reaction>
</comment>
<sequence>MARAAHGGGGMGLLARAALVAFVALVGVGGGARAQLRQNYYGSTCPNAESTVRSVISQHLQQSFAVGPGTLRLFFHDCFVRGCDASVMLMAPNGDDESHSGADATLSPDAVEAINKAKAAVEALPGCAGKVSCADILAMAARDVVSLTGGPSYSVELGRLDGKTFNRAIVKHVLPGPGFNLDQLNSLFASNGLTQTDMIALSDLDTRGPTLVTKPKPPQPLARLGYNPPMNLDFLRSMRRVCPINYSPTAFAMLDVSTPRAFDNAYFNNLRYNKGLLASDQILFTDRRSRPTVNLFAANSTAFFDAFVAAMAKLGRIGVKTGSDGEIRRVCTAVN</sequence>
<dbReference type="GO" id="GO:0046872">
    <property type="term" value="F:metal ion binding"/>
    <property type="evidence" value="ECO:0007669"/>
    <property type="project" value="UniProtKB-UniRule"/>
</dbReference>
<dbReference type="InterPro" id="IPR002016">
    <property type="entry name" value="Haem_peroxidase"/>
</dbReference>
<accession>A3AY70</accession>
<evidence type="ECO:0000256" key="7">
    <source>
        <dbReference type="ARBA" id="ARBA00023004"/>
    </source>
</evidence>
<evidence type="ECO:0000256" key="14">
    <source>
        <dbReference type="PIRSR" id="PIRSR600823-4"/>
    </source>
</evidence>
<feature type="binding site" evidence="13">
    <location>
        <position position="86"/>
    </location>
    <ligand>
        <name>Ca(2+)</name>
        <dbReference type="ChEBI" id="CHEBI:29108"/>
        <label>1</label>
    </ligand>
</feature>
<feature type="binding site" evidence="13">
    <location>
        <position position="77"/>
    </location>
    <ligand>
        <name>Ca(2+)</name>
        <dbReference type="ChEBI" id="CHEBI:29108"/>
        <label>1</label>
    </ligand>
</feature>
<feature type="disulfide bond" evidence="15">
    <location>
        <begin position="133"/>
        <end position="331"/>
    </location>
</feature>
<comment type="subcellular location">
    <subcellularLocation>
        <location evidence="16">Secreted</location>
    </subcellularLocation>
</comment>
<dbReference type="EC" id="1.11.1.7" evidence="16"/>
<dbReference type="InterPro" id="IPR019794">
    <property type="entry name" value="Peroxidases_AS"/>
</dbReference>
<proteinExistence type="inferred from homology"/>
<evidence type="ECO:0000256" key="1">
    <source>
        <dbReference type="ARBA" id="ARBA00000189"/>
    </source>
</evidence>
<evidence type="ECO:0000256" key="13">
    <source>
        <dbReference type="PIRSR" id="PIRSR600823-3"/>
    </source>
</evidence>
<comment type="cofactor">
    <cofactor evidence="13 16">
        <name>Ca(2+)</name>
        <dbReference type="ChEBI" id="CHEBI:29108"/>
    </cofactor>
    <text evidence="13 16">Binds 2 calcium ions per subunit.</text>
</comment>
<feature type="binding site" evidence="13">
    <location>
        <position position="97"/>
    </location>
    <ligand>
        <name>Ca(2+)</name>
        <dbReference type="ChEBI" id="CHEBI:29108"/>
        <label>1</label>
    </ligand>
</feature>
<dbReference type="Gene3D" id="1.10.520.10">
    <property type="match status" value="1"/>
</dbReference>
<keyword evidence="3 16" id="KW-0349">Heme</keyword>
<gene>
    <name evidence="18" type="ORF">OsJ_16463</name>
</gene>
<name>A3AY70_ORYSJ</name>
<keyword evidence="2 16" id="KW-0575">Peroxidase</keyword>
<feature type="domain" description="Plant heme peroxidase family profile" evidence="17">
    <location>
        <begin position="35"/>
        <end position="335"/>
    </location>
</feature>
<feature type="binding site" evidence="13">
    <location>
        <position position="263"/>
    </location>
    <ligand>
        <name>Ca(2+)</name>
        <dbReference type="ChEBI" id="CHEBI:29108"/>
        <label>2</label>
    </ligand>
</feature>
<feature type="binding site" evidence="12">
    <location>
        <position position="175"/>
    </location>
    <ligand>
        <name>substrate</name>
    </ligand>
</feature>
<evidence type="ECO:0000256" key="11">
    <source>
        <dbReference type="PIRSR" id="PIRSR600823-1"/>
    </source>
</evidence>
<dbReference type="GO" id="GO:0042744">
    <property type="term" value="P:hydrogen peroxide catabolic process"/>
    <property type="evidence" value="ECO:0007669"/>
    <property type="project" value="UniProtKB-KW"/>
</dbReference>
<feature type="binding site" evidence="13">
    <location>
        <position position="255"/>
    </location>
    <ligand>
        <name>Ca(2+)</name>
        <dbReference type="ChEBI" id="CHEBI:29108"/>
        <label>2</label>
    </ligand>
</feature>
<keyword evidence="6 16" id="KW-0560">Oxidoreductase</keyword>
<dbReference type="Proteomes" id="UP000007752">
    <property type="component" value="Chromosome 4"/>
</dbReference>
<feature type="binding site" evidence="13">
    <location>
        <position position="84"/>
    </location>
    <ligand>
        <name>Ca(2+)</name>
        <dbReference type="ChEBI" id="CHEBI:29108"/>
        <label>1</label>
    </ligand>
</feature>
<feature type="binding site" evidence="13">
    <location>
        <position position="80"/>
    </location>
    <ligand>
        <name>Ca(2+)</name>
        <dbReference type="ChEBI" id="CHEBI:29108"/>
        <label>1</label>
    </ligand>
</feature>
<evidence type="ECO:0000256" key="16">
    <source>
        <dbReference type="RuleBase" id="RU362060"/>
    </source>
</evidence>
<dbReference type="PRINTS" id="PR00458">
    <property type="entry name" value="PEROXIDASE"/>
</dbReference>
<dbReference type="PRINTS" id="PR00461">
    <property type="entry name" value="PLPEROXIDASE"/>
</dbReference>
<evidence type="ECO:0000313" key="18">
    <source>
        <dbReference type="EMBL" id="EAZ32259.1"/>
    </source>
</evidence>
<keyword evidence="8 15" id="KW-1015">Disulfide bond</keyword>
<organism evidence="18">
    <name type="scientific">Oryza sativa subsp. japonica</name>
    <name type="common">Rice</name>
    <dbReference type="NCBI Taxonomy" id="39947"/>
    <lineage>
        <taxon>Eukaryota</taxon>
        <taxon>Viridiplantae</taxon>
        <taxon>Streptophyta</taxon>
        <taxon>Embryophyta</taxon>
        <taxon>Tracheophyta</taxon>
        <taxon>Spermatophyta</taxon>
        <taxon>Magnoliopsida</taxon>
        <taxon>Liliopsida</taxon>
        <taxon>Poales</taxon>
        <taxon>Poaceae</taxon>
        <taxon>BOP clade</taxon>
        <taxon>Oryzoideae</taxon>
        <taxon>Oryzeae</taxon>
        <taxon>Oryzinae</taxon>
        <taxon>Oryza</taxon>
        <taxon>Oryza sativa</taxon>
    </lineage>
</organism>
<keyword evidence="5 13" id="KW-0106">Calcium</keyword>
<protein>
    <recommendedName>
        <fullName evidence="16">Peroxidase</fullName>
        <ecNumber evidence="16">1.11.1.7</ecNumber>
    </recommendedName>
</protein>
<evidence type="ECO:0000256" key="6">
    <source>
        <dbReference type="ARBA" id="ARBA00023002"/>
    </source>
</evidence>
<evidence type="ECO:0000256" key="3">
    <source>
        <dbReference type="ARBA" id="ARBA00022617"/>
    </source>
</evidence>
<dbReference type="Pfam" id="PF00141">
    <property type="entry name" value="peroxidase"/>
    <property type="match status" value="1"/>
</dbReference>
<dbReference type="InterPro" id="IPR033905">
    <property type="entry name" value="Secretory_peroxidase"/>
</dbReference>
<keyword evidence="9" id="KW-0873">Pyrrolidone carboxylic acid</keyword>
<dbReference type="InterPro" id="IPR010255">
    <property type="entry name" value="Haem_peroxidase_sf"/>
</dbReference>
<dbReference type="CDD" id="cd00693">
    <property type="entry name" value="secretory_peroxidase"/>
    <property type="match status" value="1"/>
</dbReference>
<reference evidence="18" key="2">
    <citation type="submission" date="2008-12" db="EMBL/GenBank/DDBJ databases">
        <title>Improved gene annotation of the rice (Oryza sativa) genomes.</title>
        <authorList>
            <person name="Wang J."/>
            <person name="Li R."/>
            <person name="Fan W."/>
            <person name="Huang Q."/>
            <person name="Zhang J."/>
            <person name="Zhou Y."/>
            <person name="Hu Y."/>
            <person name="Zi S."/>
            <person name="Li J."/>
            <person name="Ni P."/>
            <person name="Zheng H."/>
            <person name="Zhang Y."/>
            <person name="Zhao M."/>
            <person name="Hao Q."/>
            <person name="McDermott J."/>
            <person name="Samudrala R."/>
            <person name="Kristiansen K."/>
            <person name="Wong G.K.-S."/>
        </authorList>
    </citation>
    <scope>NUCLEOTIDE SEQUENCE</scope>
</reference>
<dbReference type="GO" id="GO:0020037">
    <property type="term" value="F:heme binding"/>
    <property type="evidence" value="ECO:0007669"/>
    <property type="project" value="UniProtKB-UniRule"/>
</dbReference>
<evidence type="ECO:0000259" key="17">
    <source>
        <dbReference type="PROSITE" id="PS50873"/>
    </source>
</evidence>
<dbReference type="AlphaFoldDB" id="A3AY70"/>
<evidence type="ECO:0000256" key="5">
    <source>
        <dbReference type="ARBA" id="ARBA00022837"/>
    </source>
</evidence>
<feature type="active site" description="Proton acceptor" evidence="11">
    <location>
        <position position="76"/>
    </location>
</feature>
<dbReference type="InterPro" id="IPR000823">
    <property type="entry name" value="Peroxidase_pln"/>
</dbReference>
<dbReference type="EMBL" id="CM000141">
    <property type="protein sequence ID" value="EAZ32259.1"/>
    <property type="molecule type" value="Genomic_DNA"/>
</dbReference>
<comment type="similarity">
    <text evidence="16">Belongs to the peroxidase family. Classical plant (class III) peroxidase subfamily.</text>
</comment>
<dbReference type="PROSITE" id="PS50873">
    <property type="entry name" value="PEROXIDASE_4"/>
    <property type="match status" value="1"/>
</dbReference>
<feature type="signal peptide" evidence="16">
    <location>
        <begin position="1"/>
        <end position="34"/>
    </location>
</feature>
<comment type="function">
    <text evidence="16">Removal of H(2)O(2), oxidation of toxic reductants, biosynthesis and degradation of lignin, suberization, auxin catabolism, response to environmental stresses such as wounding, pathogen attack and oxidative stress.</text>
</comment>
<evidence type="ECO:0000256" key="12">
    <source>
        <dbReference type="PIRSR" id="PIRSR600823-2"/>
    </source>
</evidence>
<dbReference type="FunFam" id="1.10.420.10:FF:000001">
    <property type="entry name" value="Peroxidase"/>
    <property type="match status" value="1"/>
</dbReference>
<evidence type="ECO:0000256" key="9">
    <source>
        <dbReference type="ARBA" id="ARBA00023283"/>
    </source>
</evidence>
<evidence type="ECO:0000256" key="10">
    <source>
        <dbReference type="ARBA" id="ARBA00023324"/>
    </source>
</evidence>
<feature type="chain" id="PRO_5005121277" description="Peroxidase" evidence="16">
    <location>
        <begin position="35"/>
        <end position="335"/>
    </location>
</feature>
<evidence type="ECO:0000256" key="4">
    <source>
        <dbReference type="ARBA" id="ARBA00022723"/>
    </source>
</evidence>
<keyword evidence="16" id="KW-0964">Secreted</keyword>
<evidence type="ECO:0000256" key="15">
    <source>
        <dbReference type="PIRSR" id="PIRSR600823-5"/>
    </source>
</evidence>
<dbReference type="GO" id="GO:0006979">
    <property type="term" value="P:response to oxidative stress"/>
    <property type="evidence" value="ECO:0007669"/>
    <property type="project" value="UniProtKB-UniRule"/>
</dbReference>
<reference evidence="18" key="1">
    <citation type="journal article" date="2005" name="PLoS Biol.">
        <title>The genomes of Oryza sativa: a history of duplications.</title>
        <authorList>
            <person name="Yu J."/>
            <person name="Wang J."/>
            <person name="Lin W."/>
            <person name="Li S."/>
            <person name="Li H."/>
            <person name="Zhou J."/>
            <person name="Ni P."/>
            <person name="Dong W."/>
            <person name="Hu S."/>
            <person name="Zeng C."/>
            <person name="Zhang J."/>
            <person name="Zhang Y."/>
            <person name="Li R."/>
            <person name="Xu Z."/>
            <person name="Li S."/>
            <person name="Li X."/>
            <person name="Zheng H."/>
            <person name="Cong L."/>
            <person name="Lin L."/>
            <person name="Yin J."/>
            <person name="Geng J."/>
            <person name="Li G."/>
            <person name="Shi J."/>
            <person name="Liu J."/>
            <person name="Lv H."/>
            <person name="Li J."/>
            <person name="Wang J."/>
            <person name="Deng Y."/>
            <person name="Ran L."/>
            <person name="Shi X."/>
            <person name="Wang X."/>
            <person name="Wu Q."/>
            <person name="Li C."/>
            <person name="Ren X."/>
            <person name="Wang J."/>
            <person name="Wang X."/>
            <person name="Li D."/>
            <person name="Liu D."/>
            <person name="Zhang X."/>
            <person name="Ji Z."/>
            <person name="Zhao W."/>
            <person name="Sun Y."/>
            <person name="Zhang Z."/>
            <person name="Bao J."/>
            <person name="Han Y."/>
            <person name="Dong L."/>
            <person name="Ji J."/>
            <person name="Chen P."/>
            <person name="Wu S."/>
            <person name="Liu J."/>
            <person name="Xiao Y."/>
            <person name="Bu D."/>
            <person name="Tan J."/>
            <person name="Yang L."/>
            <person name="Ye C."/>
            <person name="Zhang J."/>
            <person name="Xu J."/>
            <person name="Zhou Y."/>
            <person name="Yu Y."/>
            <person name="Zhang B."/>
            <person name="Zhuang S."/>
            <person name="Wei H."/>
            <person name="Liu B."/>
            <person name="Lei M."/>
            <person name="Yu H."/>
            <person name="Li Y."/>
            <person name="Xu H."/>
            <person name="Wei S."/>
            <person name="He X."/>
            <person name="Fang L."/>
            <person name="Zhang Z."/>
            <person name="Zhang Y."/>
            <person name="Huang X."/>
            <person name="Su Z."/>
            <person name="Tong W."/>
            <person name="Li J."/>
            <person name="Tong Z."/>
            <person name="Li S."/>
            <person name="Ye J."/>
            <person name="Wang L."/>
            <person name="Fang L."/>
            <person name="Lei T."/>
            <person name="Chen C."/>
            <person name="Chen H."/>
            <person name="Xu Z."/>
            <person name="Li H."/>
            <person name="Huang H."/>
            <person name="Zhang F."/>
            <person name="Xu H."/>
            <person name="Li N."/>
            <person name="Zhao C."/>
            <person name="Li S."/>
            <person name="Dong L."/>
            <person name="Huang Y."/>
            <person name="Li L."/>
            <person name="Xi Y."/>
            <person name="Qi Q."/>
            <person name="Li W."/>
            <person name="Zhang B."/>
            <person name="Hu W."/>
            <person name="Zhang Y."/>
            <person name="Tian X."/>
            <person name="Jiao Y."/>
            <person name="Liang X."/>
            <person name="Jin J."/>
            <person name="Gao L."/>
            <person name="Zheng W."/>
            <person name="Hao B."/>
            <person name="Liu S."/>
            <person name="Wang W."/>
            <person name="Yuan L."/>
            <person name="Cao M."/>
            <person name="McDermott J."/>
            <person name="Samudrala R."/>
            <person name="Wang J."/>
            <person name="Wong G.K."/>
            <person name="Yang H."/>
        </authorList>
    </citation>
    <scope>NUCLEOTIDE SEQUENCE [LARGE SCALE GENOMIC DNA]</scope>
</reference>
<evidence type="ECO:0000256" key="8">
    <source>
        <dbReference type="ARBA" id="ARBA00023157"/>
    </source>
</evidence>
<dbReference type="PANTHER" id="PTHR31517:SF48">
    <property type="entry name" value="PEROXIDASE 16-RELATED"/>
    <property type="match status" value="1"/>
</dbReference>
<dbReference type="SUPFAM" id="SSF48113">
    <property type="entry name" value="Heme-dependent peroxidases"/>
    <property type="match status" value="1"/>
</dbReference>
<dbReference type="PROSITE" id="PS00436">
    <property type="entry name" value="PEROXIDASE_2"/>
    <property type="match status" value="1"/>
</dbReference>
<keyword evidence="16" id="KW-0732">Signal</keyword>
<evidence type="ECO:0000256" key="2">
    <source>
        <dbReference type="ARBA" id="ARBA00022559"/>
    </source>
</evidence>
<feature type="disulfide bond" evidence="15">
    <location>
        <begin position="78"/>
        <end position="83"/>
    </location>
</feature>
<feature type="site" description="Transition state stabilizer" evidence="14">
    <location>
        <position position="72"/>
    </location>
</feature>
<keyword evidence="4 13" id="KW-0479">Metal-binding</keyword>
<dbReference type="Gene3D" id="1.10.420.10">
    <property type="entry name" value="Peroxidase, domain 2"/>
    <property type="match status" value="1"/>
</dbReference>
<feature type="binding site" evidence="13">
    <location>
        <position position="82"/>
    </location>
    <ligand>
        <name>Ca(2+)</name>
        <dbReference type="ChEBI" id="CHEBI:29108"/>
        <label>1</label>
    </ligand>
</feature>
<feature type="binding site" evidence="13">
    <location>
        <position position="258"/>
    </location>
    <ligand>
        <name>Ca(2+)</name>
        <dbReference type="ChEBI" id="CHEBI:29108"/>
        <label>2</label>
    </ligand>
</feature>
<dbReference type="GO" id="GO:0140825">
    <property type="term" value="F:lactoperoxidase activity"/>
    <property type="evidence" value="ECO:0007669"/>
    <property type="project" value="UniProtKB-EC"/>
</dbReference>